<evidence type="ECO:0000256" key="7">
    <source>
        <dbReference type="SAM" id="Phobius"/>
    </source>
</evidence>
<dbReference type="SUPFAM" id="SSF81452">
    <property type="entry name" value="Cytochrome c oxidase subunit III-like"/>
    <property type="match status" value="1"/>
</dbReference>
<dbReference type="GO" id="GO:0005886">
    <property type="term" value="C:plasma membrane"/>
    <property type="evidence" value="ECO:0007669"/>
    <property type="project" value="UniProtKB-SubCell"/>
</dbReference>
<dbReference type="GO" id="GO:0004129">
    <property type="term" value="F:cytochrome-c oxidase activity"/>
    <property type="evidence" value="ECO:0007669"/>
    <property type="project" value="InterPro"/>
</dbReference>
<evidence type="ECO:0000256" key="1">
    <source>
        <dbReference type="ARBA" id="ARBA00004141"/>
    </source>
</evidence>
<feature type="transmembrane region" description="Helical" evidence="7">
    <location>
        <begin position="101"/>
        <end position="121"/>
    </location>
</feature>
<evidence type="ECO:0000256" key="3">
    <source>
        <dbReference type="ARBA" id="ARBA00022692"/>
    </source>
</evidence>
<keyword evidence="3 6" id="KW-0812">Transmembrane</keyword>
<dbReference type="Pfam" id="PF00510">
    <property type="entry name" value="COX3"/>
    <property type="match status" value="1"/>
</dbReference>
<dbReference type="AlphaFoldDB" id="A0A0R2SDT0"/>
<evidence type="ECO:0000256" key="6">
    <source>
        <dbReference type="RuleBase" id="RU003376"/>
    </source>
</evidence>
<feature type="transmembrane region" description="Helical" evidence="7">
    <location>
        <begin position="141"/>
        <end position="161"/>
    </location>
</feature>
<dbReference type="GO" id="GO:0019646">
    <property type="term" value="P:aerobic electron transport chain"/>
    <property type="evidence" value="ECO:0007669"/>
    <property type="project" value="InterPro"/>
</dbReference>
<reference evidence="9 10" key="1">
    <citation type="submission" date="2015-10" db="EMBL/GenBank/DDBJ databases">
        <title>Metagenome-Assembled Genomes uncover a global brackish microbiome.</title>
        <authorList>
            <person name="Hugerth L.W."/>
            <person name="Larsson J."/>
            <person name="Alneberg J."/>
            <person name="Lindh M.V."/>
            <person name="Legrand C."/>
            <person name="Pinhassi J."/>
            <person name="Andersson A.F."/>
        </authorList>
    </citation>
    <scope>NUCLEOTIDE SEQUENCE [LARGE SCALE GENOMIC DNA]</scope>
    <source>
        <strain evidence="9">BACL4 MAG-120507-bin80</strain>
    </source>
</reference>
<dbReference type="InterPro" id="IPR035973">
    <property type="entry name" value="Cyt_c_oxidase_su3-like_sf"/>
</dbReference>
<protein>
    <recommendedName>
        <fullName evidence="8">Heme-copper oxidase subunit III family profile domain-containing protein</fullName>
    </recommendedName>
</protein>
<sequence length="204" mass="22793">MSLFKQITEKPWERKGIIGGLKPEGTFKSPAERVALNFFLTAASIVFSLFGVSYYIRMELPDWLPIAEPTSLWFNTGLLVMSSVLFQWARNVVGNGGSKNVKIAFFGGGVFAILFIAAQLQTWEELQLAGVYLSSNPAADFYFLLTGLHAIHIAGGLYVWIKCVFRMVTGAEAKEQRLSIELCTVYWHFLLVVWLVIFAVVANT</sequence>
<comment type="similarity">
    <text evidence="2 6">Belongs to the cytochrome c oxidase subunit 3 family.</text>
</comment>
<proteinExistence type="inferred from homology"/>
<gene>
    <name evidence="9" type="ORF">ABR69_11870</name>
</gene>
<comment type="caution">
    <text evidence="9">The sequence shown here is derived from an EMBL/GenBank/DDBJ whole genome shotgun (WGS) entry which is preliminary data.</text>
</comment>
<evidence type="ECO:0000313" key="10">
    <source>
        <dbReference type="Proteomes" id="UP000051934"/>
    </source>
</evidence>
<dbReference type="InterPro" id="IPR000298">
    <property type="entry name" value="Cyt_c_oxidase-like_su3"/>
</dbReference>
<feature type="domain" description="Heme-copper oxidase subunit III family profile" evidence="8">
    <location>
        <begin position="33"/>
        <end position="204"/>
    </location>
</feature>
<dbReference type="PANTHER" id="PTHR11403">
    <property type="entry name" value="CYTOCHROME C OXIDASE SUBUNIT III"/>
    <property type="match status" value="1"/>
</dbReference>
<evidence type="ECO:0000256" key="5">
    <source>
        <dbReference type="ARBA" id="ARBA00023136"/>
    </source>
</evidence>
<dbReference type="Proteomes" id="UP000051934">
    <property type="component" value="Unassembled WGS sequence"/>
</dbReference>
<dbReference type="PANTHER" id="PTHR11403:SF10">
    <property type="entry name" value="CYTOCHROME C OXIDASE"/>
    <property type="match status" value="1"/>
</dbReference>
<comment type="subcellular location">
    <subcellularLocation>
        <location evidence="6">Cell membrane</location>
        <topology evidence="6">Multi-pass membrane protein</topology>
    </subcellularLocation>
    <subcellularLocation>
        <location evidence="1">Membrane</location>
        <topology evidence="1">Multi-pass membrane protein</topology>
    </subcellularLocation>
</comment>
<dbReference type="PROSITE" id="PS50253">
    <property type="entry name" value="COX3"/>
    <property type="match status" value="1"/>
</dbReference>
<dbReference type="EMBL" id="LIBB01000038">
    <property type="protein sequence ID" value="KRO72926.1"/>
    <property type="molecule type" value="Genomic_DNA"/>
</dbReference>
<keyword evidence="4 7" id="KW-1133">Transmembrane helix</keyword>
<organism evidence="9 10">
    <name type="scientific">OM182 bacterium BACL3 MAG-120507-bin80</name>
    <dbReference type="NCBI Taxonomy" id="1655577"/>
    <lineage>
        <taxon>Bacteria</taxon>
        <taxon>Pseudomonadati</taxon>
        <taxon>Pseudomonadota</taxon>
        <taxon>Gammaproteobacteria</taxon>
        <taxon>OMG group</taxon>
        <taxon>OM182 clade</taxon>
    </lineage>
</organism>
<accession>A0A0R2SDT0</accession>
<feature type="transmembrane region" description="Helical" evidence="7">
    <location>
        <begin position="34"/>
        <end position="56"/>
    </location>
</feature>
<evidence type="ECO:0000313" key="9">
    <source>
        <dbReference type="EMBL" id="KRO72926.1"/>
    </source>
</evidence>
<dbReference type="Gene3D" id="1.20.120.80">
    <property type="entry name" value="Cytochrome c oxidase, subunit III, four-helix bundle"/>
    <property type="match status" value="1"/>
</dbReference>
<dbReference type="InterPro" id="IPR013833">
    <property type="entry name" value="Cyt_c_oxidase_su3_a-hlx"/>
</dbReference>
<name>A0A0R2SDT0_9GAMM</name>
<evidence type="ECO:0000256" key="4">
    <source>
        <dbReference type="ARBA" id="ARBA00022989"/>
    </source>
</evidence>
<feature type="transmembrane region" description="Helical" evidence="7">
    <location>
        <begin position="182"/>
        <end position="202"/>
    </location>
</feature>
<evidence type="ECO:0000259" key="8">
    <source>
        <dbReference type="PROSITE" id="PS50253"/>
    </source>
</evidence>
<evidence type="ECO:0000256" key="2">
    <source>
        <dbReference type="ARBA" id="ARBA00010581"/>
    </source>
</evidence>
<keyword evidence="5 7" id="KW-0472">Membrane</keyword>
<dbReference type="InterPro" id="IPR024791">
    <property type="entry name" value="Cyt_c/ubiquinol_Oxase_su3"/>
</dbReference>
<feature type="transmembrane region" description="Helical" evidence="7">
    <location>
        <begin position="72"/>
        <end position="89"/>
    </location>
</feature>